<gene>
    <name evidence="1" type="ORF">F5144DRAFT_117520</name>
</gene>
<dbReference type="EMBL" id="JAGIZQ010000002">
    <property type="protein sequence ID" value="KAH6640952.1"/>
    <property type="molecule type" value="Genomic_DNA"/>
</dbReference>
<sequence>MGLSPRDSVQLRETLQIAVVKCSERCLYQSAKWAAEILDALPEPDLDTMSDAPGNNVHPVFAPNPDPVEADLEAQELGRYLLAKSYFDCKEFERCATVFLPEPLLASLLGTNPNEAANPKGKGKAKAIPVSSSENSLPAISQKSMFLALYAKVIAGEKHKDEDTEMIMGPQDSGSVINKQLVIVSRFLTKWFAQRKADDGDYPASQGFLEYLYGMVLAKEKNDNLALDYLMQSVHLFPWNWGAWLEITNLVSRAEQLTKIAPHLPQNIMSYIFHANASVNLYQQGPELASSLNDLLGIFPTSSFLMTCKALLCYHSKDLFAAEQEFNKVLALHPQRLDSLDHYSNILYVLNRRPKLAFLAHLCSNIDKFRPESCVVIGNYYSLLSLHEKAVQYFRRALTLDRSCLSAWTLMGHEYVELKNTHAAIESYRRAVDVNRRDYRAWYGLGQTYEVLEMHAYALWYYKKAAGLRPWDSKMWQAVGSCLQKMGRDRDGIKALKRALLADSYYDTTAASSFGSAGPVDRMSQMDPEVLLQIATMYDRLDEVDEAKAYMELCLAQEEGAAGAEDGGGGGGGNISLGDSIAIHNDAAGSDGEGNGADGAAGPDGGTGVTFATSKARMWLARHAMRADDFDTANRLAMELCQDGIEVEEAKALMREARSRMELADMVER</sequence>
<dbReference type="Proteomes" id="UP000724584">
    <property type="component" value="Unassembled WGS sequence"/>
</dbReference>
<protein>
    <submittedName>
        <fullName evidence="1">Anaphase promoting complex subunit 8</fullName>
    </submittedName>
</protein>
<evidence type="ECO:0000313" key="2">
    <source>
        <dbReference type="Proteomes" id="UP000724584"/>
    </source>
</evidence>
<reference evidence="1 2" key="1">
    <citation type="journal article" date="2021" name="Nat. Commun.">
        <title>Genetic determinants of endophytism in the Arabidopsis root mycobiome.</title>
        <authorList>
            <person name="Mesny F."/>
            <person name="Miyauchi S."/>
            <person name="Thiergart T."/>
            <person name="Pickel B."/>
            <person name="Atanasova L."/>
            <person name="Karlsson M."/>
            <person name="Huettel B."/>
            <person name="Barry K.W."/>
            <person name="Haridas S."/>
            <person name="Chen C."/>
            <person name="Bauer D."/>
            <person name="Andreopoulos W."/>
            <person name="Pangilinan J."/>
            <person name="LaButti K."/>
            <person name="Riley R."/>
            <person name="Lipzen A."/>
            <person name="Clum A."/>
            <person name="Drula E."/>
            <person name="Henrissat B."/>
            <person name="Kohler A."/>
            <person name="Grigoriev I.V."/>
            <person name="Martin F.M."/>
            <person name="Hacquard S."/>
        </authorList>
    </citation>
    <scope>NUCLEOTIDE SEQUENCE [LARGE SCALE GENOMIC DNA]</scope>
    <source>
        <strain evidence="1 2">MPI-SDFR-AT-0079</strain>
    </source>
</reference>
<name>A0ACB7PG92_9PEZI</name>
<comment type="caution">
    <text evidence="1">The sequence shown here is derived from an EMBL/GenBank/DDBJ whole genome shotgun (WGS) entry which is preliminary data.</text>
</comment>
<keyword evidence="2" id="KW-1185">Reference proteome</keyword>
<proteinExistence type="predicted"/>
<accession>A0ACB7PG92</accession>
<evidence type="ECO:0000313" key="1">
    <source>
        <dbReference type="EMBL" id="KAH6640952.1"/>
    </source>
</evidence>
<organism evidence="1 2">
    <name type="scientific">Chaetomium tenue</name>
    <dbReference type="NCBI Taxonomy" id="1854479"/>
    <lineage>
        <taxon>Eukaryota</taxon>
        <taxon>Fungi</taxon>
        <taxon>Dikarya</taxon>
        <taxon>Ascomycota</taxon>
        <taxon>Pezizomycotina</taxon>
        <taxon>Sordariomycetes</taxon>
        <taxon>Sordariomycetidae</taxon>
        <taxon>Sordariales</taxon>
        <taxon>Chaetomiaceae</taxon>
        <taxon>Chaetomium</taxon>
    </lineage>
</organism>